<organism evidence="1 2">
    <name type="scientific">Saccharopolyspora hirsuta</name>
    <dbReference type="NCBI Taxonomy" id="1837"/>
    <lineage>
        <taxon>Bacteria</taxon>
        <taxon>Bacillati</taxon>
        <taxon>Actinomycetota</taxon>
        <taxon>Actinomycetes</taxon>
        <taxon>Pseudonocardiales</taxon>
        <taxon>Pseudonocardiaceae</taxon>
        <taxon>Saccharopolyspora</taxon>
    </lineage>
</organism>
<dbReference type="EMBL" id="VWPH01000008">
    <property type="protein sequence ID" value="KAA5831930.1"/>
    <property type="molecule type" value="Genomic_DNA"/>
</dbReference>
<sequence length="86" mass="9517">MGLFDAKPKLATVLGKAFRCLGCGNAWFWSREVKLNTTGAELFNMAWANESATGLVCDECGYVHEFAGRNRPQLWKEKEGYPAGAE</sequence>
<keyword evidence="2" id="KW-1185">Reference proteome</keyword>
<dbReference type="Proteomes" id="UP000323946">
    <property type="component" value="Unassembled WGS sequence"/>
</dbReference>
<evidence type="ECO:0000313" key="1">
    <source>
        <dbReference type="EMBL" id="KAA5831930.1"/>
    </source>
</evidence>
<reference evidence="1 2" key="1">
    <citation type="submission" date="2019-09" db="EMBL/GenBank/DDBJ databases">
        <title>Draft genome sequence of the thermophilic Saccharopolyspora hirsuta VKM Ac-666T.</title>
        <authorList>
            <person name="Lobastova T.G."/>
            <person name="Fokina V."/>
            <person name="Bragin E.Y."/>
            <person name="Shtratnikova V.Y."/>
            <person name="Starodumova I.P."/>
            <person name="Tarlachkov S.V."/>
            <person name="Donova M.V."/>
        </authorList>
    </citation>
    <scope>NUCLEOTIDE SEQUENCE [LARGE SCALE GENOMIC DNA]</scope>
    <source>
        <strain evidence="1 2">VKM Ac-666</strain>
    </source>
</reference>
<dbReference type="AlphaFoldDB" id="A0A5M7BS00"/>
<evidence type="ECO:0008006" key="3">
    <source>
        <dbReference type="Google" id="ProtNLM"/>
    </source>
</evidence>
<evidence type="ECO:0000313" key="2">
    <source>
        <dbReference type="Proteomes" id="UP000323946"/>
    </source>
</evidence>
<protein>
    <recommendedName>
        <fullName evidence="3">DNA-binding protein</fullName>
    </recommendedName>
</protein>
<proteinExistence type="predicted"/>
<dbReference type="RefSeq" id="WP_150068070.1">
    <property type="nucleotide sequence ID" value="NZ_VWPH01000008.1"/>
</dbReference>
<name>A0A5M7BS00_SACHI</name>
<dbReference type="OrthoDB" id="72206at2"/>
<accession>A0A5M7BS00</accession>
<gene>
    <name evidence="1" type="ORF">F1721_19130</name>
</gene>
<comment type="caution">
    <text evidence="1">The sequence shown here is derived from an EMBL/GenBank/DDBJ whole genome shotgun (WGS) entry which is preliminary data.</text>
</comment>